<gene>
    <name evidence="2" type="ORF">PVAG01_00020</name>
</gene>
<dbReference type="InterPro" id="IPR036291">
    <property type="entry name" value="NAD(P)-bd_dom_sf"/>
</dbReference>
<dbReference type="Proteomes" id="UP001629113">
    <property type="component" value="Unassembled WGS sequence"/>
</dbReference>
<dbReference type="EMBL" id="JBFCZG010000001">
    <property type="protein sequence ID" value="KAL3426512.1"/>
    <property type="molecule type" value="Genomic_DNA"/>
</dbReference>
<dbReference type="SUPFAM" id="SSF51735">
    <property type="entry name" value="NAD(P)-binding Rossmann-fold domains"/>
    <property type="match status" value="1"/>
</dbReference>
<dbReference type="Pfam" id="PF00106">
    <property type="entry name" value="adh_short"/>
    <property type="match status" value="1"/>
</dbReference>
<proteinExistence type="predicted"/>
<dbReference type="InterPro" id="IPR002347">
    <property type="entry name" value="SDR_fam"/>
</dbReference>
<name>A0ABR4PT26_9HELO</name>
<keyword evidence="1" id="KW-0560">Oxidoreductase</keyword>
<dbReference type="Gene3D" id="3.40.50.720">
    <property type="entry name" value="NAD(P)-binding Rossmann-like Domain"/>
    <property type="match status" value="1"/>
</dbReference>
<evidence type="ECO:0000313" key="3">
    <source>
        <dbReference type="Proteomes" id="UP001629113"/>
    </source>
</evidence>
<protein>
    <submittedName>
        <fullName evidence="2">Short chain dehydrogenase</fullName>
    </submittedName>
</protein>
<comment type="caution">
    <text evidence="2">The sequence shown here is derived from an EMBL/GenBank/DDBJ whole genome shotgun (WGS) entry which is preliminary data.</text>
</comment>
<organism evidence="2 3">
    <name type="scientific">Phlyctema vagabunda</name>
    <dbReference type="NCBI Taxonomy" id="108571"/>
    <lineage>
        <taxon>Eukaryota</taxon>
        <taxon>Fungi</taxon>
        <taxon>Dikarya</taxon>
        <taxon>Ascomycota</taxon>
        <taxon>Pezizomycotina</taxon>
        <taxon>Leotiomycetes</taxon>
        <taxon>Helotiales</taxon>
        <taxon>Dermateaceae</taxon>
        <taxon>Phlyctema</taxon>
    </lineage>
</organism>
<keyword evidence="3" id="KW-1185">Reference proteome</keyword>
<accession>A0ABR4PT26</accession>
<evidence type="ECO:0000313" key="2">
    <source>
        <dbReference type="EMBL" id="KAL3426512.1"/>
    </source>
</evidence>
<dbReference type="PANTHER" id="PTHR43157">
    <property type="entry name" value="PHOSPHATIDYLINOSITOL-GLYCAN BIOSYNTHESIS CLASS F PROTEIN-RELATED"/>
    <property type="match status" value="1"/>
</dbReference>
<evidence type="ECO:0000256" key="1">
    <source>
        <dbReference type="ARBA" id="ARBA00023002"/>
    </source>
</evidence>
<reference evidence="2 3" key="1">
    <citation type="submission" date="2024-06" db="EMBL/GenBank/DDBJ databases">
        <title>Complete genome of Phlyctema vagabunda strain 19-DSS-EL-015.</title>
        <authorList>
            <person name="Fiorenzani C."/>
        </authorList>
    </citation>
    <scope>NUCLEOTIDE SEQUENCE [LARGE SCALE GENOMIC DNA]</scope>
    <source>
        <strain evidence="2 3">19-DSS-EL-015</strain>
    </source>
</reference>
<dbReference type="PANTHER" id="PTHR43157:SF22">
    <property type="entry name" value="SHORT-CHAIN DEHYDROGENASE_REDUCTASE PHMF"/>
    <property type="match status" value="1"/>
</dbReference>
<dbReference type="PRINTS" id="PR00081">
    <property type="entry name" value="GDHRDH"/>
</dbReference>
<sequence length="352" mass="38595">MPIIIANEPADFSIHHLDTVKRGKVLAMGSKGRWNPPEDTRPSFKGRNVIVTGSNSGVGFEAALKFVQLNADLVILAVRSIKKGGAAKAQIEAATGRQGCVQVWQLDMMSYDSITAFATRASQDLKHLDIAVLNAGIQPSQHALSPYGWETALQCNTLSTMLLSLLLLPKLQSSKTDSYTPVLELVSSSNHYMVSKVDSDPSSKQSLLEYNNNFSSFQGYGLSKLFLMYGLAGLVQQESKGAKGPPKVFITSVCPGGTQSGIMRSYPWYTKPFFWVINHFVNKTTEQGARTYISGVTTGQEGHGRFWRDDVIEEPAPMLKGEQGAKLQKQVWAEMVDALKKDVPEVQHLVKA</sequence>